<proteinExistence type="predicted"/>
<dbReference type="EMBL" id="JANBPW010003597">
    <property type="protein sequence ID" value="KAJ1937215.1"/>
    <property type="molecule type" value="Genomic_DNA"/>
</dbReference>
<evidence type="ECO:0000313" key="1">
    <source>
        <dbReference type="EMBL" id="KAJ1937215.1"/>
    </source>
</evidence>
<name>A0ACC1J4M7_9FUNG</name>
<sequence length="213" mass="23870">MATYVQSGATPYFTQDQISQMRTDQLKVAKRKFVYGLITSILAFLVGAGLLGYYLARYFATKGHVYYSGLYKYRYNETYFTTRAGIGGGLAGLALIGLICVIVSYKSAKKTLNDPNTPWLQQVQAGNTYNPIEPQVVVKPEQQNQYYAQPGQQYPQPGQQYPQPGQQYAQPDQQYSYLPPNAQQQYPYPPQQTQQQYAPLSHPPAAQMKAPGA</sequence>
<reference evidence="1" key="1">
    <citation type="submission" date="2022-07" db="EMBL/GenBank/DDBJ databases">
        <title>Phylogenomic reconstructions and comparative analyses of Kickxellomycotina fungi.</title>
        <authorList>
            <person name="Reynolds N.K."/>
            <person name="Stajich J.E."/>
            <person name="Barry K."/>
            <person name="Grigoriev I.V."/>
            <person name="Crous P."/>
            <person name="Smith M.E."/>
        </authorList>
    </citation>
    <scope>NUCLEOTIDE SEQUENCE</scope>
    <source>
        <strain evidence="1">NRRL 5244</strain>
    </source>
</reference>
<organism evidence="1 2">
    <name type="scientific">Linderina macrospora</name>
    <dbReference type="NCBI Taxonomy" id="4868"/>
    <lineage>
        <taxon>Eukaryota</taxon>
        <taxon>Fungi</taxon>
        <taxon>Fungi incertae sedis</taxon>
        <taxon>Zoopagomycota</taxon>
        <taxon>Kickxellomycotina</taxon>
        <taxon>Kickxellomycetes</taxon>
        <taxon>Kickxellales</taxon>
        <taxon>Kickxellaceae</taxon>
        <taxon>Linderina</taxon>
    </lineage>
</organism>
<dbReference type="Proteomes" id="UP001150603">
    <property type="component" value="Unassembled WGS sequence"/>
</dbReference>
<comment type="caution">
    <text evidence="1">The sequence shown here is derived from an EMBL/GenBank/DDBJ whole genome shotgun (WGS) entry which is preliminary data.</text>
</comment>
<protein>
    <submittedName>
        <fullName evidence="1">Uncharacterized protein</fullName>
    </submittedName>
</protein>
<keyword evidence="2" id="KW-1185">Reference proteome</keyword>
<evidence type="ECO:0000313" key="2">
    <source>
        <dbReference type="Proteomes" id="UP001150603"/>
    </source>
</evidence>
<gene>
    <name evidence="1" type="ORF">FBU59_004819</name>
</gene>
<accession>A0ACC1J4M7</accession>